<dbReference type="RefSeq" id="WP_015513308.1">
    <property type="nucleotide sequence ID" value="NC_021009.1"/>
</dbReference>
<dbReference type="AlphaFoldDB" id="D4J5U8"/>
<dbReference type="PATRIC" id="fig|717962.3.peg.658"/>
<sequence length="46" mass="5562">MIQDCKRHPEDMSVKQWCDAHSITVANYYYQMKEVRKPLLMRSVEC</sequence>
<evidence type="ECO:0000313" key="2">
    <source>
        <dbReference type="Proteomes" id="UP000008798"/>
    </source>
</evidence>
<reference evidence="1 2" key="1">
    <citation type="submission" date="2010-03" db="EMBL/GenBank/DDBJ databases">
        <title>The genome sequence of Coprococcus catus GD/7.</title>
        <authorList>
            <consortium name="metaHIT consortium -- http://www.metahit.eu/"/>
            <person name="Pajon A."/>
            <person name="Turner K."/>
            <person name="Parkhill J."/>
            <person name="Duncan S."/>
            <person name="Flint H."/>
        </authorList>
    </citation>
    <scope>NUCLEOTIDE SEQUENCE [LARGE SCALE GENOMIC DNA]</scope>
    <source>
        <strain evidence="1 2">GD/7</strain>
    </source>
</reference>
<proteinExistence type="predicted"/>
<dbReference type="HOGENOM" id="CLU_3182491_0_0_9"/>
<organism evidence="1 2">
    <name type="scientific">Coprococcus catus GD/7</name>
    <dbReference type="NCBI Taxonomy" id="717962"/>
    <lineage>
        <taxon>Bacteria</taxon>
        <taxon>Bacillati</taxon>
        <taxon>Bacillota</taxon>
        <taxon>Clostridia</taxon>
        <taxon>Lachnospirales</taxon>
        <taxon>Lachnospiraceae</taxon>
        <taxon>Coprococcus</taxon>
    </lineage>
</organism>
<dbReference type="KEGG" id="cct:CC1_08560"/>
<accession>D4J5U8</accession>
<gene>
    <name evidence="1" type="ORF">CC1_08560</name>
</gene>
<dbReference type="EMBL" id="FP929038">
    <property type="protein sequence ID" value="CBK79719.1"/>
    <property type="molecule type" value="Genomic_DNA"/>
</dbReference>
<dbReference type="Proteomes" id="UP000008798">
    <property type="component" value="Chromosome"/>
</dbReference>
<name>D4J5U8_9FIRM</name>
<evidence type="ECO:0000313" key="1">
    <source>
        <dbReference type="EMBL" id="CBK79719.1"/>
    </source>
</evidence>
<reference evidence="1 2" key="2">
    <citation type="submission" date="2010-03" db="EMBL/GenBank/DDBJ databases">
        <authorList>
            <person name="Pajon A."/>
        </authorList>
    </citation>
    <scope>NUCLEOTIDE SEQUENCE [LARGE SCALE GENOMIC DNA]</scope>
    <source>
        <strain evidence="1 2">GD/7</strain>
    </source>
</reference>
<protein>
    <recommendedName>
        <fullName evidence="3">Transposase</fullName>
    </recommendedName>
</protein>
<evidence type="ECO:0008006" key="3">
    <source>
        <dbReference type="Google" id="ProtNLM"/>
    </source>
</evidence>